<evidence type="ECO:0000313" key="6">
    <source>
        <dbReference type="EMBL" id="MFF4023281.1"/>
    </source>
</evidence>
<feature type="domain" description="HTH tetR-type" evidence="5">
    <location>
        <begin position="14"/>
        <end position="73"/>
    </location>
</feature>
<dbReference type="RefSeq" id="WP_228818413.1">
    <property type="nucleotide sequence ID" value="NZ_JADLPS010000017.1"/>
</dbReference>
<comment type="caution">
    <text evidence="6">The sequence shown here is derived from an EMBL/GenBank/DDBJ whole genome shotgun (WGS) entry which is preliminary data.</text>
</comment>
<protein>
    <submittedName>
        <fullName evidence="6">Helix-turn-helix domain-containing protein</fullName>
    </submittedName>
</protein>
<dbReference type="SUPFAM" id="SSF48498">
    <property type="entry name" value="Tetracyclin repressor-like, C-terminal domain"/>
    <property type="match status" value="1"/>
</dbReference>
<keyword evidence="7" id="KW-1185">Reference proteome</keyword>
<dbReference type="InterPro" id="IPR001647">
    <property type="entry name" value="HTH_TetR"/>
</dbReference>
<dbReference type="PANTHER" id="PTHR30055:SF234">
    <property type="entry name" value="HTH-TYPE TRANSCRIPTIONAL REGULATOR BETI"/>
    <property type="match status" value="1"/>
</dbReference>
<sequence>MAAPAPKRLRADAARNYARTLHAAKDLYSRRGLEVTLDDVAEAAGVGVGTVYRRFANKQELITAVFDRTVAEGVLRPGIAAFDLFAMVTMVEAMASFAKPLNSELWRRYLALMLDGFAPTTSPGSP</sequence>
<dbReference type="PANTHER" id="PTHR30055">
    <property type="entry name" value="HTH-TYPE TRANSCRIPTIONAL REGULATOR RUTR"/>
    <property type="match status" value="1"/>
</dbReference>
<dbReference type="Proteomes" id="UP001602089">
    <property type="component" value="Unassembled WGS sequence"/>
</dbReference>
<keyword evidence="1" id="KW-0805">Transcription regulation</keyword>
<dbReference type="PRINTS" id="PR00455">
    <property type="entry name" value="HTHTETR"/>
</dbReference>
<dbReference type="SUPFAM" id="SSF46689">
    <property type="entry name" value="Homeodomain-like"/>
    <property type="match status" value="1"/>
</dbReference>
<dbReference type="InterPro" id="IPR023772">
    <property type="entry name" value="DNA-bd_HTH_TetR-type_CS"/>
</dbReference>
<evidence type="ECO:0000259" key="5">
    <source>
        <dbReference type="PROSITE" id="PS50977"/>
    </source>
</evidence>
<evidence type="ECO:0000313" key="7">
    <source>
        <dbReference type="Proteomes" id="UP001602089"/>
    </source>
</evidence>
<evidence type="ECO:0000256" key="3">
    <source>
        <dbReference type="ARBA" id="ARBA00023163"/>
    </source>
</evidence>
<dbReference type="InterPro" id="IPR036271">
    <property type="entry name" value="Tet_transcr_reg_TetR-rel_C_sf"/>
</dbReference>
<dbReference type="Pfam" id="PF00440">
    <property type="entry name" value="TetR_N"/>
    <property type="match status" value="1"/>
</dbReference>
<keyword evidence="2 4" id="KW-0238">DNA-binding</keyword>
<proteinExistence type="predicted"/>
<dbReference type="PROSITE" id="PS50977">
    <property type="entry name" value="HTH_TETR_2"/>
    <property type="match status" value="1"/>
</dbReference>
<evidence type="ECO:0000256" key="1">
    <source>
        <dbReference type="ARBA" id="ARBA00023015"/>
    </source>
</evidence>
<evidence type="ECO:0000256" key="4">
    <source>
        <dbReference type="PROSITE-ProRule" id="PRU00335"/>
    </source>
</evidence>
<dbReference type="InterPro" id="IPR009057">
    <property type="entry name" value="Homeodomain-like_sf"/>
</dbReference>
<reference evidence="6 7" key="1">
    <citation type="submission" date="2024-10" db="EMBL/GenBank/DDBJ databases">
        <title>The Natural Products Discovery Center: Release of the First 8490 Sequenced Strains for Exploring Actinobacteria Biosynthetic Diversity.</title>
        <authorList>
            <person name="Kalkreuter E."/>
            <person name="Kautsar S.A."/>
            <person name="Yang D."/>
            <person name="Bader C.D."/>
            <person name="Teijaro C.N."/>
            <person name="Fluegel L."/>
            <person name="Davis C.M."/>
            <person name="Simpson J.R."/>
            <person name="Lauterbach L."/>
            <person name="Steele A.D."/>
            <person name="Gui C."/>
            <person name="Meng S."/>
            <person name="Li G."/>
            <person name="Viehrig K."/>
            <person name="Ye F."/>
            <person name="Su P."/>
            <person name="Kiefer A.F."/>
            <person name="Nichols A."/>
            <person name="Cepeda A.J."/>
            <person name="Yan W."/>
            <person name="Fan B."/>
            <person name="Jiang Y."/>
            <person name="Adhikari A."/>
            <person name="Zheng C.-J."/>
            <person name="Schuster L."/>
            <person name="Cowan T.M."/>
            <person name="Smanski M.J."/>
            <person name="Chevrette M.G."/>
            <person name="De Carvalho L.P.S."/>
            <person name="Shen B."/>
        </authorList>
    </citation>
    <scope>NUCLEOTIDE SEQUENCE [LARGE SCALE GENOMIC DNA]</scope>
    <source>
        <strain evidence="6 7">NPDC001867</strain>
    </source>
</reference>
<dbReference type="InterPro" id="IPR050109">
    <property type="entry name" value="HTH-type_TetR-like_transc_reg"/>
</dbReference>
<name>A0ABW6TB02_9NOCA</name>
<accession>A0ABW6TB02</accession>
<dbReference type="Gene3D" id="1.10.357.10">
    <property type="entry name" value="Tetracycline Repressor, domain 2"/>
    <property type="match status" value="2"/>
</dbReference>
<evidence type="ECO:0000256" key="2">
    <source>
        <dbReference type="ARBA" id="ARBA00023125"/>
    </source>
</evidence>
<keyword evidence="3" id="KW-0804">Transcription</keyword>
<feature type="DNA-binding region" description="H-T-H motif" evidence="4">
    <location>
        <begin position="36"/>
        <end position="55"/>
    </location>
</feature>
<organism evidence="6 7">
    <name type="scientific">Nocardia elegans</name>
    <dbReference type="NCBI Taxonomy" id="300029"/>
    <lineage>
        <taxon>Bacteria</taxon>
        <taxon>Bacillati</taxon>
        <taxon>Actinomycetota</taxon>
        <taxon>Actinomycetes</taxon>
        <taxon>Mycobacteriales</taxon>
        <taxon>Nocardiaceae</taxon>
        <taxon>Nocardia</taxon>
    </lineage>
</organism>
<gene>
    <name evidence="6" type="ORF">ACFYY5_10605</name>
</gene>
<dbReference type="EMBL" id="JBIATK010000003">
    <property type="protein sequence ID" value="MFF4023281.1"/>
    <property type="molecule type" value="Genomic_DNA"/>
</dbReference>
<dbReference type="PROSITE" id="PS01081">
    <property type="entry name" value="HTH_TETR_1"/>
    <property type="match status" value="1"/>
</dbReference>